<proteinExistence type="inferred from homology"/>
<comment type="catalytic activity">
    <reaction evidence="3 4">
        <text>[thioredoxin]-disulfide + L-methionine + H2O = L-methionine (S)-S-oxide + [thioredoxin]-dithiol</text>
        <dbReference type="Rhea" id="RHEA:19993"/>
        <dbReference type="Rhea" id="RHEA-COMP:10698"/>
        <dbReference type="Rhea" id="RHEA-COMP:10700"/>
        <dbReference type="ChEBI" id="CHEBI:15377"/>
        <dbReference type="ChEBI" id="CHEBI:29950"/>
        <dbReference type="ChEBI" id="CHEBI:50058"/>
        <dbReference type="ChEBI" id="CHEBI:57844"/>
        <dbReference type="ChEBI" id="CHEBI:58772"/>
        <dbReference type="EC" id="1.8.4.11"/>
    </reaction>
</comment>
<feature type="domain" description="Peptide methionine sulphoxide reductase MsrA" evidence="6">
    <location>
        <begin position="48"/>
        <end position="198"/>
    </location>
</feature>
<feature type="signal peptide" evidence="5">
    <location>
        <begin position="1"/>
        <end position="26"/>
    </location>
</feature>
<keyword evidence="5" id="KW-0732">Signal</keyword>
<sequence length="222" mass="23986">MSRILPFAAALAAGGALFFGLMPSFAAETAVNAPRPTLIEPVSGHRETAIFAGGCFWGVQGVFSHVKGVMSATSGYAGGKGSTAQYEDVSTGTTGHAESVKVVFDPARVNYADLLRIYFSVVADPTRLNAQGPDHGPQYRSALFPQSPAQAKVAETYIAQLTAAHVYPRPIVTRIETARGFFPAESYHQDFMAKNPDYPYIVINDRPKVEALKRLFPMSWKA</sequence>
<evidence type="ECO:0000313" key="7">
    <source>
        <dbReference type="EMBL" id="MDH7640391.1"/>
    </source>
</evidence>
<dbReference type="InterPro" id="IPR036509">
    <property type="entry name" value="Met_Sox_Rdtase_MsrA_sf"/>
</dbReference>
<evidence type="ECO:0000256" key="3">
    <source>
        <dbReference type="ARBA" id="ARBA00048782"/>
    </source>
</evidence>
<gene>
    <name evidence="4 7" type="primary">msrA</name>
    <name evidence="7" type="ORF">QGN17_16775</name>
</gene>
<comment type="catalytic activity">
    <reaction evidence="2 4">
        <text>L-methionyl-[protein] + [thioredoxin]-disulfide + H2O = L-methionyl-(S)-S-oxide-[protein] + [thioredoxin]-dithiol</text>
        <dbReference type="Rhea" id="RHEA:14217"/>
        <dbReference type="Rhea" id="RHEA-COMP:10698"/>
        <dbReference type="Rhea" id="RHEA-COMP:10700"/>
        <dbReference type="Rhea" id="RHEA-COMP:12313"/>
        <dbReference type="Rhea" id="RHEA-COMP:12315"/>
        <dbReference type="ChEBI" id="CHEBI:15377"/>
        <dbReference type="ChEBI" id="CHEBI:16044"/>
        <dbReference type="ChEBI" id="CHEBI:29950"/>
        <dbReference type="ChEBI" id="CHEBI:44120"/>
        <dbReference type="ChEBI" id="CHEBI:50058"/>
        <dbReference type="EC" id="1.8.4.11"/>
    </reaction>
</comment>
<name>A0ABT6N5K8_9SPHN</name>
<reference evidence="7" key="1">
    <citation type="submission" date="2023-04" db="EMBL/GenBank/DDBJ databases">
        <title>Sphingomonas sp. MAHUQ-71 isolated from rice field.</title>
        <authorList>
            <person name="Huq M.A."/>
        </authorList>
    </citation>
    <scope>NUCLEOTIDE SEQUENCE</scope>
    <source>
        <strain evidence="7">MAHUQ-71</strain>
    </source>
</reference>
<protein>
    <recommendedName>
        <fullName evidence="4">Peptide methionine sulfoxide reductase MsrA</fullName>
        <shortName evidence="4">Protein-methionine-S-oxide reductase</shortName>
        <ecNumber evidence="4">1.8.4.11</ecNumber>
    </recommendedName>
    <alternativeName>
        <fullName evidence="4">Peptide-methionine (S)-S-oxide reductase</fullName>
        <shortName evidence="4">Peptide Met(O) reductase</shortName>
    </alternativeName>
</protein>
<comment type="function">
    <text evidence="4">Has an important function as a repair enzyme for proteins that have been inactivated by oxidation. Catalyzes the reversible oxidation-reduction of methionine sulfoxide in proteins to methionine.</text>
</comment>
<dbReference type="EMBL" id="JARYGZ010000002">
    <property type="protein sequence ID" value="MDH7640391.1"/>
    <property type="molecule type" value="Genomic_DNA"/>
</dbReference>
<dbReference type="Pfam" id="PF01625">
    <property type="entry name" value="PMSR"/>
    <property type="match status" value="1"/>
</dbReference>
<feature type="active site" evidence="4">
    <location>
        <position position="55"/>
    </location>
</feature>
<evidence type="ECO:0000256" key="2">
    <source>
        <dbReference type="ARBA" id="ARBA00047806"/>
    </source>
</evidence>
<evidence type="ECO:0000259" key="6">
    <source>
        <dbReference type="Pfam" id="PF01625"/>
    </source>
</evidence>
<evidence type="ECO:0000256" key="5">
    <source>
        <dbReference type="SAM" id="SignalP"/>
    </source>
</evidence>
<dbReference type="EC" id="1.8.4.11" evidence="4"/>
<dbReference type="PANTHER" id="PTHR43774">
    <property type="entry name" value="PEPTIDE METHIONINE SULFOXIDE REDUCTASE"/>
    <property type="match status" value="1"/>
</dbReference>
<evidence type="ECO:0000256" key="1">
    <source>
        <dbReference type="ARBA" id="ARBA00023002"/>
    </source>
</evidence>
<keyword evidence="1 4" id="KW-0560">Oxidoreductase</keyword>
<comment type="caution">
    <text evidence="7">The sequence shown here is derived from an EMBL/GenBank/DDBJ whole genome shotgun (WGS) entry which is preliminary data.</text>
</comment>
<dbReference type="RefSeq" id="WP_281045733.1">
    <property type="nucleotide sequence ID" value="NZ_JARYGZ010000002.1"/>
</dbReference>
<organism evidence="7 8">
    <name type="scientific">Sphingomonas oryzagri</name>
    <dbReference type="NCBI Taxonomy" id="3042314"/>
    <lineage>
        <taxon>Bacteria</taxon>
        <taxon>Pseudomonadati</taxon>
        <taxon>Pseudomonadota</taxon>
        <taxon>Alphaproteobacteria</taxon>
        <taxon>Sphingomonadales</taxon>
        <taxon>Sphingomonadaceae</taxon>
        <taxon>Sphingomonas</taxon>
    </lineage>
</organism>
<feature type="chain" id="PRO_5046705027" description="Peptide methionine sulfoxide reductase MsrA" evidence="5">
    <location>
        <begin position="27"/>
        <end position="222"/>
    </location>
</feature>
<dbReference type="PANTHER" id="PTHR43774:SF1">
    <property type="entry name" value="PEPTIDE METHIONINE SULFOXIDE REDUCTASE MSRA 2"/>
    <property type="match status" value="1"/>
</dbReference>
<dbReference type="SUPFAM" id="SSF55068">
    <property type="entry name" value="Peptide methionine sulfoxide reductase"/>
    <property type="match status" value="1"/>
</dbReference>
<dbReference type="Gene3D" id="3.30.1060.10">
    <property type="entry name" value="Peptide methionine sulphoxide reductase MsrA"/>
    <property type="match status" value="1"/>
</dbReference>
<comment type="similarity">
    <text evidence="4">Belongs to the MsrA Met sulfoxide reductase family.</text>
</comment>
<dbReference type="NCBIfam" id="TIGR00401">
    <property type="entry name" value="msrA"/>
    <property type="match status" value="1"/>
</dbReference>
<dbReference type="Proteomes" id="UP001160625">
    <property type="component" value="Unassembled WGS sequence"/>
</dbReference>
<evidence type="ECO:0000313" key="8">
    <source>
        <dbReference type="Proteomes" id="UP001160625"/>
    </source>
</evidence>
<accession>A0ABT6N5K8</accession>
<dbReference type="GO" id="GO:0008113">
    <property type="term" value="F:peptide-methionine (S)-S-oxide reductase activity"/>
    <property type="evidence" value="ECO:0007669"/>
    <property type="project" value="UniProtKB-EC"/>
</dbReference>
<evidence type="ECO:0000256" key="4">
    <source>
        <dbReference type="HAMAP-Rule" id="MF_01401"/>
    </source>
</evidence>
<keyword evidence="8" id="KW-1185">Reference proteome</keyword>
<dbReference type="HAMAP" id="MF_01401">
    <property type="entry name" value="MsrA"/>
    <property type="match status" value="1"/>
</dbReference>
<dbReference type="InterPro" id="IPR002569">
    <property type="entry name" value="Met_Sox_Rdtase_MsrA_dom"/>
</dbReference>